<keyword evidence="2" id="KW-0479">Metal-binding</keyword>
<feature type="non-terminal residue" evidence="12">
    <location>
        <position position="1"/>
    </location>
</feature>
<keyword evidence="4 9" id="KW-0863">Zinc-finger</keyword>
<dbReference type="AlphaFoldDB" id="A0A4Y2HGK3"/>
<evidence type="ECO:0000256" key="10">
    <source>
        <dbReference type="SAM" id="MobiDB-lite"/>
    </source>
</evidence>
<dbReference type="FunFam" id="3.30.160.60:FF:002343">
    <property type="entry name" value="Zinc finger protein 33A"/>
    <property type="match status" value="1"/>
</dbReference>
<keyword evidence="8" id="KW-0539">Nucleus</keyword>
<dbReference type="Proteomes" id="UP000499080">
    <property type="component" value="Unassembled WGS sequence"/>
</dbReference>
<feature type="region of interest" description="Disordered" evidence="10">
    <location>
        <begin position="57"/>
        <end position="90"/>
    </location>
</feature>
<keyword evidence="5" id="KW-0862">Zinc</keyword>
<keyword evidence="3" id="KW-0677">Repeat</keyword>
<evidence type="ECO:0000259" key="11">
    <source>
        <dbReference type="PROSITE" id="PS50157"/>
    </source>
</evidence>
<dbReference type="GO" id="GO:0008270">
    <property type="term" value="F:zinc ion binding"/>
    <property type="evidence" value="ECO:0007669"/>
    <property type="project" value="UniProtKB-KW"/>
</dbReference>
<organism evidence="12 13">
    <name type="scientific">Araneus ventricosus</name>
    <name type="common">Orbweaver spider</name>
    <name type="synonym">Epeira ventricosa</name>
    <dbReference type="NCBI Taxonomy" id="182803"/>
    <lineage>
        <taxon>Eukaryota</taxon>
        <taxon>Metazoa</taxon>
        <taxon>Ecdysozoa</taxon>
        <taxon>Arthropoda</taxon>
        <taxon>Chelicerata</taxon>
        <taxon>Arachnida</taxon>
        <taxon>Araneae</taxon>
        <taxon>Araneomorphae</taxon>
        <taxon>Entelegynae</taxon>
        <taxon>Araneoidea</taxon>
        <taxon>Araneidae</taxon>
        <taxon>Araneus</taxon>
    </lineage>
</organism>
<reference evidence="12 13" key="1">
    <citation type="journal article" date="2019" name="Sci. Rep.">
        <title>Orb-weaving spider Araneus ventricosus genome elucidates the spidroin gene catalogue.</title>
        <authorList>
            <person name="Kono N."/>
            <person name="Nakamura H."/>
            <person name="Ohtoshi R."/>
            <person name="Moran D.A.P."/>
            <person name="Shinohara A."/>
            <person name="Yoshida Y."/>
            <person name="Fujiwara M."/>
            <person name="Mori M."/>
            <person name="Tomita M."/>
            <person name="Arakawa K."/>
        </authorList>
    </citation>
    <scope>NUCLEOTIDE SEQUENCE [LARGE SCALE GENOMIC DNA]</scope>
</reference>
<keyword evidence="7" id="KW-0804">Transcription</keyword>
<sequence length="163" mass="18035">VISVLPQSGDPRDGSSAVETELQKSNLNARPVLQDDRYNPSTSLDVSLLQCMSGDLSAGDSLPTSSPKGAYTFEGPSDEDVEAQRRAEDRNFVCPTSEKSNRRRADFLVHYRTHTGEKAYACDMCEKVCTTQVNLNTHGRTDTGEKLYACVRCARYEMWSGQS</sequence>
<evidence type="ECO:0000256" key="5">
    <source>
        <dbReference type="ARBA" id="ARBA00022833"/>
    </source>
</evidence>
<evidence type="ECO:0000256" key="1">
    <source>
        <dbReference type="ARBA" id="ARBA00004123"/>
    </source>
</evidence>
<dbReference type="PANTHER" id="PTHR47772">
    <property type="entry name" value="ZINC FINGER PROTEIN 200"/>
    <property type="match status" value="1"/>
</dbReference>
<dbReference type="InterPro" id="IPR013087">
    <property type="entry name" value="Znf_C2H2_type"/>
</dbReference>
<dbReference type="InterPro" id="IPR036236">
    <property type="entry name" value="Znf_C2H2_sf"/>
</dbReference>
<dbReference type="GO" id="GO:0006355">
    <property type="term" value="P:regulation of DNA-templated transcription"/>
    <property type="evidence" value="ECO:0007669"/>
    <property type="project" value="UniProtKB-ARBA"/>
</dbReference>
<evidence type="ECO:0000256" key="9">
    <source>
        <dbReference type="PROSITE-ProRule" id="PRU00042"/>
    </source>
</evidence>
<feature type="region of interest" description="Disordered" evidence="10">
    <location>
        <begin position="1"/>
        <end position="38"/>
    </location>
</feature>
<evidence type="ECO:0000256" key="3">
    <source>
        <dbReference type="ARBA" id="ARBA00022737"/>
    </source>
</evidence>
<dbReference type="SUPFAM" id="SSF57667">
    <property type="entry name" value="beta-beta-alpha zinc fingers"/>
    <property type="match status" value="1"/>
</dbReference>
<dbReference type="InterPro" id="IPR050636">
    <property type="entry name" value="C2H2-ZF_domain-containing"/>
</dbReference>
<evidence type="ECO:0000256" key="4">
    <source>
        <dbReference type="ARBA" id="ARBA00022771"/>
    </source>
</evidence>
<accession>A0A4Y2HGK3</accession>
<evidence type="ECO:0000313" key="13">
    <source>
        <dbReference type="Proteomes" id="UP000499080"/>
    </source>
</evidence>
<dbReference type="Gene3D" id="3.30.160.60">
    <property type="entry name" value="Classic Zinc Finger"/>
    <property type="match status" value="2"/>
</dbReference>
<feature type="domain" description="C2H2-type" evidence="11">
    <location>
        <begin position="92"/>
        <end position="119"/>
    </location>
</feature>
<name>A0A4Y2HGK3_ARAVE</name>
<evidence type="ECO:0000256" key="8">
    <source>
        <dbReference type="ARBA" id="ARBA00023242"/>
    </source>
</evidence>
<comment type="subcellular location">
    <subcellularLocation>
        <location evidence="1">Nucleus</location>
    </subcellularLocation>
</comment>
<dbReference type="PANTHER" id="PTHR47772:SF13">
    <property type="entry name" value="GASTRULA ZINC FINGER PROTEIN XLCGF49.1-LIKE-RELATED"/>
    <property type="match status" value="1"/>
</dbReference>
<dbReference type="GO" id="GO:0005634">
    <property type="term" value="C:nucleus"/>
    <property type="evidence" value="ECO:0007669"/>
    <property type="project" value="UniProtKB-SubCell"/>
</dbReference>
<comment type="caution">
    <text evidence="12">The sequence shown here is derived from an EMBL/GenBank/DDBJ whole genome shotgun (WGS) entry which is preliminary data.</text>
</comment>
<proteinExistence type="predicted"/>
<dbReference type="PROSITE" id="PS50157">
    <property type="entry name" value="ZINC_FINGER_C2H2_2"/>
    <property type="match status" value="2"/>
</dbReference>
<evidence type="ECO:0000256" key="2">
    <source>
        <dbReference type="ARBA" id="ARBA00022723"/>
    </source>
</evidence>
<evidence type="ECO:0000256" key="7">
    <source>
        <dbReference type="ARBA" id="ARBA00023163"/>
    </source>
</evidence>
<evidence type="ECO:0000256" key="6">
    <source>
        <dbReference type="ARBA" id="ARBA00023015"/>
    </source>
</evidence>
<feature type="domain" description="C2H2-type" evidence="11">
    <location>
        <begin position="120"/>
        <end position="147"/>
    </location>
</feature>
<dbReference type="EMBL" id="BGPR01181626">
    <property type="protein sequence ID" value="GBM64370.1"/>
    <property type="molecule type" value="Genomic_DNA"/>
</dbReference>
<keyword evidence="13" id="KW-1185">Reference proteome</keyword>
<gene>
    <name evidence="12" type="ORF">AVEN_88024_1</name>
</gene>
<keyword evidence="6" id="KW-0805">Transcription regulation</keyword>
<evidence type="ECO:0000313" key="12">
    <source>
        <dbReference type="EMBL" id="GBM64370.1"/>
    </source>
</evidence>
<protein>
    <recommendedName>
        <fullName evidence="11">C2H2-type domain-containing protein</fullName>
    </recommendedName>
</protein>